<evidence type="ECO:0000256" key="6">
    <source>
        <dbReference type="SAM" id="MobiDB-lite"/>
    </source>
</evidence>
<feature type="region of interest" description="Disordered" evidence="6">
    <location>
        <begin position="364"/>
        <end position="419"/>
    </location>
</feature>
<feature type="transmembrane region" description="Helical" evidence="7">
    <location>
        <begin position="583"/>
        <end position="607"/>
    </location>
</feature>
<evidence type="ECO:0000313" key="11">
    <source>
        <dbReference type="Proteomes" id="UP000308549"/>
    </source>
</evidence>
<feature type="compositionally biased region" description="Basic and acidic residues" evidence="6">
    <location>
        <begin position="1089"/>
        <end position="1105"/>
    </location>
</feature>
<dbReference type="GO" id="GO:0000822">
    <property type="term" value="F:inositol hexakisphosphate binding"/>
    <property type="evidence" value="ECO:0007669"/>
    <property type="project" value="TreeGrafter"/>
</dbReference>
<reference evidence="10 11" key="1">
    <citation type="submission" date="2017-03" db="EMBL/GenBank/DDBJ databases">
        <title>Genomes of endolithic fungi from Antarctica.</title>
        <authorList>
            <person name="Coleine C."/>
            <person name="Masonjones S."/>
            <person name="Stajich J.E."/>
        </authorList>
    </citation>
    <scope>NUCLEOTIDE SEQUENCE [LARGE SCALE GENOMIC DNA]</scope>
    <source>
        <strain evidence="10 11">CCFEE 6315</strain>
    </source>
</reference>
<feature type="region of interest" description="Disordered" evidence="6">
    <location>
        <begin position="1089"/>
        <end position="1124"/>
    </location>
</feature>
<comment type="similarity">
    <text evidence="2">Belongs to the SYG1 (TC 2.A.94) family.</text>
</comment>
<dbReference type="GO" id="GO:0006817">
    <property type="term" value="P:phosphate ion transport"/>
    <property type="evidence" value="ECO:0007669"/>
    <property type="project" value="TreeGrafter"/>
</dbReference>
<feature type="compositionally biased region" description="Acidic residues" evidence="6">
    <location>
        <begin position="1106"/>
        <end position="1124"/>
    </location>
</feature>
<dbReference type="PANTHER" id="PTHR10783">
    <property type="entry name" value="XENOTROPIC AND POLYTROPIC RETROVIRUS RECEPTOR 1-RELATED"/>
    <property type="match status" value="1"/>
</dbReference>
<feature type="compositionally biased region" description="Polar residues" evidence="6">
    <location>
        <begin position="228"/>
        <end position="239"/>
    </location>
</feature>
<evidence type="ECO:0000259" key="8">
    <source>
        <dbReference type="PROSITE" id="PS51380"/>
    </source>
</evidence>
<feature type="region of interest" description="Disordered" evidence="6">
    <location>
        <begin position="191"/>
        <end position="240"/>
    </location>
</feature>
<comment type="subcellular location">
    <subcellularLocation>
        <location evidence="1">Membrane</location>
        <topology evidence="1">Multi-pass membrane protein</topology>
    </subcellularLocation>
</comment>
<protein>
    <submittedName>
        <fullName evidence="10">Uncharacterized protein</fullName>
    </submittedName>
</protein>
<evidence type="ECO:0000256" key="1">
    <source>
        <dbReference type="ARBA" id="ARBA00004141"/>
    </source>
</evidence>
<dbReference type="InterPro" id="IPR004331">
    <property type="entry name" value="SPX_dom"/>
</dbReference>
<dbReference type="GO" id="GO:0005886">
    <property type="term" value="C:plasma membrane"/>
    <property type="evidence" value="ECO:0007669"/>
    <property type="project" value="TreeGrafter"/>
</dbReference>
<evidence type="ECO:0000256" key="5">
    <source>
        <dbReference type="ARBA" id="ARBA00023136"/>
    </source>
</evidence>
<feature type="domain" description="SPX" evidence="9">
    <location>
        <begin position="1"/>
        <end position="532"/>
    </location>
</feature>
<feature type="region of interest" description="Disordered" evidence="6">
    <location>
        <begin position="26"/>
        <end position="160"/>
    </location>
</feature>
<feature type="compositionally biased region" description="Basic and acidic residues" evidence="6">
    <location>
        <begin position="191"/>
        <end position="207"/>
    </location>
</feature>
<organism evidence="10 11">
    <name type="scientific">Salinomyces thailandicus</name>
    <dbReference type="NCBI Taxonomy" id="706561"/>
    <lineage>
        <taxon>Eukaryota</taxon>
        <taxon>Fungi</taxon>
        <taxon>Dikarya</taxon>
        <taxon>Ascomycota</taxon>
        <taxon>Pezizomycotina</taxon>
        <taxon>Dothideomycetes</taxon>
        <taxon>Dothideomycetidae</taxon>
        <taxon>Mycosphaerellales</taxon>
        <taxon>Teratosphaeriaceae</taxon>
        <taxon>Salinomyces</taxon>
    </lineage>
</organism>
<dbReference type="GO" id="GO:0016036">
    <property type="term" value="P:cellular response to phosphate starvation"/>
    <property type="evidence" value="ECO:0007669"/>
    <property type="project" value="TreeGrafter"/>
</dbReference>
<accession>A0A4U0U3Y0</accession>
<keyword evidence="4 7" id="KW-1133">Transmembrane helix</keyword>
<dbReference type="Pfam" id="PF03124">
    <property type="entry name" value="EXS"/>
    <property type="match status" value="1"/>
</dbReference>
<sequence length="1124" mass="127893">MKFAKELEEQAVPEWRNKYLDYKQGKKKLKAVTRATRNSDAASVRDETNRPRSPFASLRDAPVYSFLQRGRQHAPQQQHKIGREPAALPPRRSRSEEGTRASPPLSQQGDNMADATLRARAVSERSPLVRGQAQQQQQKGRKVRYGSIIGSPPQDGSSPIMERLKLAPSLELPEPALEDQLGRQHDIAVETETQDSRARSTGHEGRSLSDLPTSTVADATLSGPPPTQIAQRNAHQVSRPTDAIVPSTATPLQQQPRHRNLFHRRLKHPQRKSLLMRRMFSVATAGSPGSDRRSERRQATDIALEAYREVDFRQAEFFFFLDRELQKIEAFYKEKEDAARERLGVLREQLHILRDRRIEEVLAGQAKRERNKRHRQRSEGGGRDSAAGHRQESTATSQTNGETTDAETKKTTAYRRAHPFKASVHMTRDAVDRYRTGHVGKTSKAMGDLGTPRGLTTQQRLENHKDYVRRRGAANDPPYRTAKRKLKIAMAEYYRGLELMKSYILLNRTGFRKITKKFDKTGTEPGAGKEYMSAEINNAHFVQSSIPEELLQEVEDLYARYFERGNRKIAVGKLRAKVAKPGFFYGSVLRTGLLVAAGLVLGLQGVVHGTLQLYPPSDRSSAEDYWPGKETQAAYLLQIYGGYFLMLLLVGLFCLDAAVFTRYRINYQFIFDFDARHTLDWMQLCELPAWFGFLFGLFLWLNFVVLAGDETMYIYWPVLLVGLSAILLLCPPPPFFYFRARAWFLTSHFRLLMAGLYPVEFRDFFLGDMYCSQTYAMGNIELFFCAYARHWSGVAQCNSGHSRLLGFFQTLPGIWRLLQCVRRYYDSGLWTHLANGLKYTATISQYLSLSLWRIAKPNHNLEALFIACATINSFYCIFWDLYYDWSMPMNIYHKPPLLRDQRGYRRQEWLYYVAIVVDPILRFNWIFYVIYAGNVQHSSLISFLISLSEVFRRALWVLFRVENEHSTNVGRYRAQRDPALPYEVSTRQPSSMPPENSQEQLIQDIAMHTDGPSIEPPEVAALRASGRDEEAGVSSASAAAAAAAGPAPPPSGSLRQRWIARRPSQASASPVYAALKRAGNVLLAAHAHDYERKAPGSDVGNKARESDDDDDDDEDDEYQDEVDR</sequence>
<keyword evidence="11" id="KW-1185">Reference proteome</keyword>
<feature type="compositionally biased region" description="Basic and acidic residues" evidence="6">
    <location>
        <begin position="377"/>
        <end position="392"/>
    </location>
</feature>
<dbReference type="InterPro" id="IPR004342">
    <property type="entry name" value="EXS_C"/>
</dbReference>
<dbReference type="CDD" id="cd14475">
    <property type="entry name" value="SPX_SYG1_like"/>
    <property type="match status" value="1"/>
</dbReference>
<dbReference type="Proteomes" id="UP000308549">
    <property type="component" value="Unassembled WGS sequence"/>
</dbReference>
<evidence type="ECO:0000313" key="10">
    <source>
        <dbReference type="EMBL" id="TKA29527.1"/>
    </source>
</evidence>
<gene>
    <name evidence="10" type="ORF">B0A50_03540</name>
</gene>
<comment type="caution">
    <text evidence="10">The sequence shown here is derived from an EMBL/GenBank/DDBJ whole genome shotgun (WGS) entry which is preliminary data.</text>
</comment>
<feature type="region of interest" description="Disordered" evidence="6">
    <location>
        <begin position="1023"/>
        <end position="1055"/>
    </location>
</feature>
<evidence type="ECO:0000259" key="9">
    <source>
        <dbReference type="PROSITE" id="PS51382"/>
    </source>
</evidence>
<keyword evidence="5 7" id="KW-0472">Membrane</keyword>
<feature type="transmembrane region" description="Helical" evidence="7">
    <location>
        <begin position="909"/>
        <end position="931"/>
    </location>
</feature>
<name>A0A4U0U3Y0_9PEZI</name>
<dbReference type="Pfam" id="PF03105">
    <property type="entry name" value="SPX"/>
    <property type="match status" value="1"/>
</dbReference>
<feature type="transmembrane region" description="Helical" evidence="7">
    <location>
        <begin position="635"/>
        <end position="660"/>
    </location>
</feature>
<feature type="transmembrane region" description="Helical" evidence="7">
    <location>
        <begin position="863"/>
        <end position="883"/>
    </location>
</feature>
<dbReference type="OrthoDB" id="9970435at2759"/>
<dbReference type="PROSITE" id="PS51380">
    <property type="entry name" value="EXS"/>
    <property type="match status" value="1"/>
</dbReference>
<evidence type="ECO:0000256" key="7">
    <source>
        <dbReference type="SAM" id="Phobius"/>
    </source>
</evidence>
<feature type="transmembrane region" description="Helical" evidence="7">
    <location>
        <begin position="681"/>
        <end position="701"/>
    </location>
</feature>
<evidence type="ECO:0000256" key="4">
    <source>
        <dbReference type="ARBA" id="ARBA00022989"/>
    </source>
</evidence>
<feature type="transmembrane region" description="Helical" evidence="7">
    <location>
        <begin position="713"/>
        <end position="730"/>
    </location>
</feature>
<proteinExistence type="inferred from homology"/>
<dbReference type="PANTHER" id="PTHR10783:SF103">
    <property type="entry name" value="SOLUTE CARRIER FAMILY 53 MEMBER 1"/>
    <property type="match status" value="1"/>
</dbReference>
<dbReference type="EMBL" id="NAJL01000014">
    <property type="protein sequence ID" value="TKA29527.1"/>
    <property type="molecule type" value="Genomic_DNA"/>
</dbReference>
<dbReference type="PROSITE" id="PS51382">
    <property type="entry name" value="SPX"/>
    <property type="match status" value="1"/>
</dbReference>
<dbReference type="AlphaFoldDB" id="A0A4U0U3Y0"/>
<dbReference type="GO" id="GO:0005794">
    <property type="term" value="C:Golgi apparatus"/>
    <property type="evidence" value="ECO:0007669"/>
    <property type="project" value="TreeGrafter"/>
</dbReference>
<feature type="compositionally biased region" description="Low complexity" evidence="6">
    <location>
        <begin position="1032"/>
        <end position="1045"/>
    </location>
</feature>
<evidence type="ECO:0000256" key="3">
    <source>
        <dbReference type="ARBA" id="ARBA00022692"/>
    </source>
</evidence>
<feature type="domain" description="EXS" evidence="8">
    <location>
        <begin position="796"/>
        <end position="992"/>
    </location>
</feature>
<keyword evidence="3 7" id="KW-0812">Transmembrane</keyword>
<evidence type="ECO:0000256" key="2">
    <source>
        <dbReference type="ARBA" id="ARBA00009665"/>
    </source>
</evidence>